<dbReference type="RefSeq" id="WP_230841675.1">
    <property type="nucleotide sequence ID" value="NZ_CP063845.1"/>
</dbReference>
<organism evidence="2 3">
    <name type="scientific">Gloeobacter morelensis MG652769</name>
    <dbReference type="NCBI Taxonomy" id="2781736"/>
    <lineage>
        <taxon>Bacteria</taxon>
        <taxon>Bacillati</taxon>
        <taxon>Cyanobacteriota</taxon>
        <taxon>Cyanophyceae</taxon>
        <taxon>Gloeobacterales</taxon>
        <taxon>Gloeobacteraceae</taxon>
        <taxon>Gloeobacter</taxon>
        <taxon>Gloeobacter morelensis</taxon>
    </lineage>
</organism>
<reference evidence="2 3" key="1">
    <citation type="journal article" date="2021" name="Genome Biol. Evol.">
        <title>Complete Genome Sequencing of a Novel Gloeobacter Species from a Waterfall Cave in Mexico.</title>
        <authorList>
            <person name="Saw J.H."/>
            <person name="Cardona T."/>
            <person name="Montejano G."/>
        </authorList>
    </citation>
    <scope>NUCLEOTIDE SEQUENCE [LARGE SCALE GENOMIC DNA]</scope>
    <source>
        <strain evidence="2">MG652769</strain>
    </source>
</reference>
<sequence length="382" mass="43579">MVYRIDPNTKIGEYHLVQDSNNSQKVRTPIKLVGFERMPSGFYKEGYGLTAGGKSIIDEIYRRYEKSIDLTVTASRDSKLDARGKSVKLSLSQLVLSKAGEAARTIRKARNEEMRAETQRILGGALTQFKDMYEAVPAYSGGSIAKILESPKLVQNLSEQDQAALESFIPEYLSSITGTLRSKKKLKVVYDSLDAGKTIYLKKVLEEFRRKLAKDVQNESTWQDFLTEYILILRHSYGEVLQKESVSLQGKFPDFLLIDPYGYLDIYEIKKPSTNLMKLDASRNNYYWDTEISKAIAQTENYIHQSQRNADALTNDIRKHKGIEVNIVRPRGFIIAGKREQLKSKKLQDDFRILCDSLKNLDILLYDDLLESLESLVSRSSV</sequence>
<dbReference type="EMBL" id="CP063845">
    <property type="protein sequence ID" value="UFP94624.1"/>
    <property type="molecule type" value="Genomic_DNA"/>
</dbReference>
<gene>
    <name evidence="2" type="ORF">ISF26_23315</name>
</gene>
<evidence type="ECO:0000313" key="2">
    <source>
        <dbReference type="EMBL" id="UFP94624.1"/>
    </source>
</evidence>
<keyword evidence="3" id="KW-1185">Reference proteome</keyword>
<feature type="domain" description="Shedu protein SduA C-terminal" evidence="1">
    <location>
        <begin position="218"/>
        <end position="370"/>
    </location>
</feature>
<dbReference type="Pfam" id="PF14082">
    <property type="entry name" value="SduA_C"/>
    <property type="match status" value="1"/>
</dbReference>
<dbReference type="InterPro" id="IPR025359">
    <property type="entry name" value="SduA_C"/>
</dbReference>
<proteinExistence type="predicted"/>
<dbReference type="Proteomes" id="UP001054846">
    <property type="component" value="Chromosome"/>
</dbReference>
<evidence type="ECO:0000313" key="3">
    <source>
        <dbReference type="Proteomes" id="UP001054846"/>
    </source>
</evidence>
<protein>
    <submittedName>
        <fullName evidence="2">DUF4263 domain-containing protein</fullName>
    </submittedName>
</protein>
<name>A0ABY3PLY7_9CYAN</name>
<evidence type="ECO:0000259" key="1">
    <source>
        <dbReference type="Pfam" id="PF14082"/>
    </source>
</evidence>
<accession>A0ABY3PLY7</accession>